<feature type="domain" description="DUF7053" evidence="1">
    <location>
        <begin position="18"/>
        <end position="147"/>
    </location>
</feature>
<keyword evidence="3" id="KW-1185">Reference proteome</keyword>
<protein>
    <recommendedName>
        <fullName evidence="1">DUF7053 domain-containing protein</fullName>
    </recommendedName>
</protein>
<comment type="caution">
    <text evidence="2">The sequence shown here is derived from an EMBL/GenBank/DDBJ whole genome shotgun (WGS) entry which is preliminary data.</text>
</comment>
<gene>
    <name evidence="2" type="ORF">Clacol_009397</name>
</gene>
<proteinExistence type="predicted"/>
<sequence>MSWKKTSHSSESRQIRASKESIVAFLHDPNKFFLLSSLVASVDPVPDTPGSWTVIHLIPTACWKTAVTSHVVSTFRVDGITSVVTAKSMGFTVTTSSTFTVDEMEKNVCEVVEESSVTGNILMMPYINATHSSSHRKLFDRLKERLENEAK</sequence>
<name>A0AAV5AKD5_9AGAM</name>
<accession>A0AAV5AKD5</accession>
<dbReference type="SUPFAM" id="SSF55961">
    <property type="entry name" value="Bet v1-like"/>
    <property type="match status" value="1"/>
</dbReference>
<reference evidence="2" key="1">
    <citation type="submission" date="2021-10" db="EMBL/GenBank/DDBJ databases">
        <title>De novo Genome Assembly of Clathrus columnatus (Basidiomycota, Fungi) Using Illumina and Nanopore Sequence Data.</title>
        <authorList>
            <person name="Ogiso-Tanaka E."/>
            <person name="Itagaki H."/>
            <person name="Hosoya T."/>
            <person name="Hosaka K."/>
        </authorList>
    </citation>
    <scope>NUCLEOTIDE SEQUENCE</scope>
    <source>
        <strain evidence="2">MO-923</strain>
    </source>
</reference>
<dbReference type="EMBL" id="BPWL01000010">
    <property type="protein sequence ID" value="GJJ15122.1"/>
    <property type="molecule type" value="Genomic_DNA"/>
</dbReference>
<organism evidence="2 3">
    <name type="scientific">Clathrus columnatus</name>
    <dbReference type="NCBI Taxonomy" id="1419009"/>
    <lineage>
        <taxon>Eukaryota</taxon>
        <taxon>Fungi</taxon>
        <taxon>Dikarya</taxon>
        <taxon>Basidiomycota</taxon>
        <taxon>Agaricomycotina</taxon>
        <taxon>Agaricomycetes</taxon>
        <taxon>Phallomycetidae</taxon>
        <taxon>Phallales</taxon>
        <taxon>Clathraceae</taxon>
        <taxon>Clathrus</taxon>
    </lineage>
</organism>
<dbReference type="InterPro" id="IPR055481">
    <property type="entry name" value="DUF7053"/>
</dbReference>
<evidence type="ECO:0000259" key="1">
    <source>
        <dbReference type="Pfam" id="PF23155"/>
    </source>
</evidence>
<dbReference type="Proteomes" id="UP001050691">
    <property type="component" value="Unassembled WGS sequence"/>
</dbReference>
<dbReference type="Pfam" id="PF23155">
    <property type="entry name" value="DUF7053"/>
    <property type="match status" value="1"/>
</dbReference>
<evidence type="ECO:0000313" key="3">
    <source>
        <dbReference type="Proteomes" id="UP001050691"/>
    </source>
</evidence>
<evidence type="ECO:0000313" key="2">
    <source>
        <dbReference type="EMBL" id="GJJ15122.1"/>
    </source>
</evidence>
<dbReference type="AlphaFoldDB" id="A0AAV5AKD5"/>